<dbReference type="Gene3D" id="1.10.10.60">
    <property type="entry name" value="Homeodomain-like"/>
    <property type="match status" value="1"/>
</dbReference>
<dbReference type="PANTHER" id="PTHR43280:SF28">
    <property type="entry name" value="HTH-TYPE TRANSCRIPTIONAL ACTIVATOR RHAS"/>
    <property type="match status" value="1"/>
</dbReference>
<dbReference type="GO" id="GO:0003700">
    <property type="term" value="F:DNA-binding transcription factor activity"/>
    <property type="evidence" value="ECO:0007669"/>
    <property type="project" value="InterPro"/>
</dbReference>
<keyword evidence="1" id="KW-0805">Transcription regulation</keyword>
<evidence type="ECO:0000259" key="4">
    <source>
        <dbReference type="PROSITE" id="PS01124"/>
    </source>
</evidence>
<dbReference type="SMART" id="SM00342">
    <property type="entry name" value="HTH_ARAC"/>
    <property type="match status" value="1"/>
</dbReference>
<dbReference type="Proteomes" id="UP001319180">
    <property type="component" value="Unassembled WGS sequence"/>
</dbReference>
<keyword evidence="3" id="KW-0804">Transcription</keyword>
<reference evidence="5 6" key="1">
    <citation type="submission" date="2021-05" db="EMBL/GenBank/DDBJ databases">
        <title>A Polyphasic approach of four new species of the genus Ohtaekwangia: Ohtaekwangia histidinii sp. nov., Ohtaekwangia cretensis sp. nov., Ohtaekwangia indiensis sp. nov., Ohtaekwangia reichenbachii sp. nov. from diverse environment.</title>
        <authorList>
            <person name="Octaviana S."/>
        </authorList>
    </citation>
    <scope>NUCLEOTIDE SEQUENCE [LARGE SCALE GENOMIC DNA]</scope>
    <source>
        <strain evidence="5 6">PWU37</strain>
    </source>
</reference>
<dbReference type="PROSITE" id="PS00041">
    <property type="entry name" value="HTH_ARAC_FAMILY_1"/>
    <property type="match status" value="1"/>
</dbReference>
<keyword evidence="2" id="KW-0238">DNA-binding</keyword>
<dbReference type="Pfam" id="PF12833">
    <property type="entry name" value="HTH_18"/>
    <property type="match status" value="1"/>
</dbReference>
<dbReference type="EMBL" id="JAHESC010000066">
    <property type="protein sequence ID" value="MBT1690433.1"/>
    <property type="molecule type" value="Genomic_DNA"/>
</dbReference>
<feature type="domain" description="HTH araC/xylS-type" evidence="4">
    <location>
        <begin position="15"/>
        <end position="113"/>
    </location>
</feature>
<organism evidence="5 6">
    <name type="scientific">Dawidia soli</name>
    <dbReference type="NCBI Taxonomy" id="2782352"/>
    <lineage>
        <taxon>Bacteria</taxon>
        <taxon>Pseudomonadati</taxon>
        <taxon>Bacteroidota</taxon>
        <taxon>Cytophagia</taxon>
        <taxon>Cytophagales</taxon>
        <taxon>Chryseotaleaceae</taxon>
        <taxon>Dawidia</taxon>
    </lineage>
</organism>
<dbReference type="AlphaFoldDB" id="A0AAP2DEP8"/>
<dbReference type="PROSITE" id="PS01124">
    <property type="entry name" value="HTH_ARAC_FAMILY_2"/>
    <property type="match status" value="1"/>
</dbReference>
<proteinExistence type="predicted"/>
<dbReference type="InterPro" id="IPR018060">
    <property type="entry name" value="HTH_AraC"/>
</dbReference>
<dbReference type="InterPro" id="IPR018062">
    <property type="entry name" value="HTH_AraC-typ_CS"/>
</dbReference>
<dbReference type="GO" id="GO:0043565">
    <property type="term" value="F:sequence-specific DNA binding"/>
    <property type="evidence" value="ECO:0007669"/>
    <property type="project" value="InterPro"/>
</dbReference>
<accession>A0AAP2DEP8</accession>
<gene>
    <name evidence="5" type="ORF">KK078_27960</name>
</gene>
<dbReference type="RefSeq" id="WP_254093769.1">
    <property type="nucleotide sequence ID" value="NZ_JAHESC010000066.1"/>
</dbReference>
<dbReference type="SUPFAM" id="SSF46689">
    <property type="entry name" value="Homeodomain-like"/>
    <property type="match status" value="1"/>
</dbReference>
<keyword evidence="6" id="KW-1185">Reference proteome</keyword>
<name>A0AAP2DEP8_9BACT</name>
<evidence type="ECO:0000313" key="6">
    <source>
        <dbReference type="Proteomes" id="UP001319180"/>
    </source>
</evidence>
<evidence type="ECO:0000313" key="5">
    <source>
        <dbReference type="EMBL" id="MBT1690433.1"/>
    </source>
</evidence>
<protein>
    <submittedName>
        <fullName evidence="5">AraC family transcriptional regulator</fullName>
    </submittedName>
</protein>
<evidence type="ECO:0000256" key="2">
    <source>
        <dbReference type="ARBA" id="ARBA00023125"/>
    </source>
</evidence>
<sequence>MHRTDTTAFYQRLQNKVAEYVENNLTASFGIGELAEYTHVSYHHLADVFRNTHAESLGHYITRIRLERAAMLSAYTPLNLSEIADATGFATKHSLSKAFTNHFGFSPGKAKTSLIRTNSINAVMDGITSEAHYRAIVQADFPFTFQERILTGGVLAGYTWHFGNTSPAYERTMPYLDGLLSMTLSGQARRCMKIFDSVNFTALRDYRMFYGVFSEDPGAVASGFDGLTLSIRPGTYLVFDVPPGDRDDIKHHITRFREGLVWHKKMFMLHDFYDFFLLHDGPDNGGEYYLFARA</sequence>
<dbReference type="InterPro" id="IPR009057">
    <property type="entry name" value="Homeodomain-like_sf"/>
</dbReference>
<dbReference type="PANTHER" id="PTHR43280">
    <property type="entry name" value="ARAC-FAMILY TRANSCRIPTIONAL REGULATOR"/>
    <property type="match status" value="1"/>
</dbReference>
<evidence type="ECO:0000256" key="3">
    <source>
        <dbReference type="ARBA" id="ARBA00023163"/>
    </source>
</evidence>
<comment type="caution">
    <text evidence="5">The sequence shown here is derived from an EMBL/GenBank/DDBJ whole genome shotgun (WGS) entry which is preliminary data.</text>
</comment>
<evidence type="ECO:0000256" key="1">
    <source>
        <dbReference type="ARBA" id="ARBA00023015"/>
    </source>
</evidence>